<evidence type="ECO:0000256" key="7">
    <source>
        <dbReference type="ARBA" id="ARBA00022679"/>
    </source>
</evidence>
<comment type="similarity">
    <text evidence="2">Belongs to the methyltransferase superfamily. L-isoaspartyl/D-aspartyl protein methyltransferase family.</text>
</comment>
<evidence type="ECO:0000256" key="10">
    <source>
        <dbReference type="ARBA" id="ARBA00031323"/>
    </source>
</evidence>
<gene>
    <name evidence="12" type="ORF">GN330_09980</name>
</gene>
<dbReference type="Proteomes" id="UP000463224">
    <property type="component" value="Unassembled WGS sequence"/>
</dbReference>
<evidence type="ECO:0000256" key="2">
    <source>
        <dbReference type="ARBA" id="ARBA00005369"/>
    </source>
</evidence>
<comment type="subcellular location">
    <subcellularLocation>
        <location evidence="1">Cytoplasm</location>
    </subcellularLocation>
</comment>
<dbReference type="Gene3D" id="3.40.50.150">
    <property type="entry name" value="Vaccinia Virus protein VP39"/>
    <property type="match status" value="1"/>
</dbReference>
<dbReference type="Pfam" id="PF01135">
    <property type="entry name" value="PCMT"/>
    <property type="match status" value="1"/>
</dbReference>
<evidence type="ECO:0000313" key="13">
    <source>
        <dbReference type="Proteomes" id="UP000463224"/>
    </source>
</evidence>
<evidence type="ECO:0000256" key="4">
    <source>
        <dbReference type="ARBA" id="ARBA00013346"/>
    </source>
</evidence>
<comment type="caution">
    <text evidence="12">The sequence shown here is derived from an EMBL/GenBank/DDBJ whole genome shotgun (WGS) entry which is preliminary data.</text>
</comment>
<name>A0A844QHS5_9HYPH</name>
<accession>A0A844QHS5</accession>
<evidence type="ECO:0000256" key="1">
    <source>
        <dbReference type="ARBA" id="ARBA00004496"/>
    </source>
</evidence>
<evidence type="ECO:0000256" key="9">
    <source>
        <dbReference type="ARBA" id="ARBA00030757"/>
    </source>
</evidence>
<dbReference type="PANTHER" id="PTHR11579">
    <property type="entry name" value="PROTEIN-L-ISOASPARTATE O-METHYLTRANSFERASE"/>
    <property type="match status" value="1"/>
</dbReference>
<reference evidence="12 13" key="1">
    <citation type="submission" date="2019-12" db="EMBL/GenBank/DDBJ databases">
        <title>Nitratireductor arenosus sp. nov., Isolated from sea sand, Jeju island, South Korea.</title>
        <authorList>
            <person name="Kim W."/>
        </authorList>
    </citation>
    <scope>NUCLEOTIDE SEQUENCE [LARGE SCALE GENOMIC DNA]</scope>
    <source>
        <strain evidence="12 13">CAU 1489</strain>
    </source>
</reference>
<keyword evidence="5" id="KW-0963">Cytoplasm</keyword>
<dbReference type="InterPro" id="IPR029063">
    <property type="entry name" value="SAM-dependent_MTases_sf"/>
</dbReference>
<dbReference type="RefSeq" id="WP_156712517.1">
    <property type="nucleotide sequence ID" value="NZ_WPHG01000002.1"/>
</dbReference>
<keyword evidence="6 12" id="KW-0489">Methyltransferase</keyword>
<organism evidence="12 13">
    <name type="scientific">Nitratireductor arenosus</name>
    <dbReference type="NCBI Taxonomy" id="2682096"/>
    <lineage>
        <taxon>Bacteria</taxon>
        <taxon>Pseudomonadati</taxon>
        <taxon>Pseudomonadota</taxon>
        <taxon>Alphaproteobacteria</taxon>
        <taxon>Hyphomicrobiales</taxon>
        <taxon>Phyllobacteriaceae</taxon>
        <taxon>Nitratireductor</taxon>
    </lineage>
</organism>
<dbReference type="SUPFAM" id="SSF53335">
    <property type="entry name" value="S-adenosyl-L-methionine-dependent methyltransferases"/>
    <property type="match status" value="1"/>
</dbReference>
<dbReference type="AlphaFoldDB" id="A0A844QHS5"/>
<dbReference type="CDD" id="cd02440">
    <property type="entry name" value="AdoMet_MTases"/>
    <property type="match status" value="1"/>
</dbReference>
<evidence type="ECO:0000256" key="11">
    <source>
        <dbReference type="ARBA" id="ARBA00031350"/>
    </source>
</evidence>
<dbReference type="GO" id="GO:0032259">
    <property type="term" value="P:methylation"/>
    <property type="evidence" value="ECO:0007669"/>
    <property type="project" value="UniProtKB-KW"/>
</dbReference>
<dbReference type="InterPro" id="IPR000682">
    <property type="entry name" value="PCMT"/>
</dbReference>
<dbReference type="EC" id="2.1.1.77" evidence="3"/>
<dbReference type="PANTHER" id="PTHR11579:SF0">
    <property type="entry name" value="PROTEIN-L-ISOASPARTATE(D-ASPARTATE) O-METHYLTRANSFERASE"/>
    <property type="match status" value="1"/>
</dbReference>
<dbReference type="NCBIfam" id="NF001453">
    <property type="entry name" value="PRK00312.1"/>
    <property type="match status" value="1"/>
</dbReference>
<proteinExistence type="inferred from homology"/>
<evidence type="ECO:0000256" key="5">
    <source>
        <dbReference type="ARBA" id="ARBA00022490"/>
    </source>
</evidence>
<evidence type="ECO:0000256" key="6">
    <source>
        <dbReference type="ARBA" id="ARBA00022603"/>
    </source>
</evidence>
<dbReference type="GO" id="GO:0005737">
    <property type="term" value="C:cytoplasm"/>
    <property type="evidence" value="ECO:0007669"/>
    <property type="project" value="UniProtKB-SubCell"/>
</dbReference>
<evidence type="ECO:0000256" key="8">
    <source>
        <dbReference type="ARBA" id="ARBA00022691"/>
    </source>
</evidence>
<dbReference type="EMBL" id="WPHG01000002">
    <property type="protein sequence ID" value="MVA97573.1"/>
    <property type="molecule type" value="Genomic_DNA"/>
</dbReference>
<keyword evidence="8" id="KW-0949">S-adenosyl-L-methionine</keyword>
<evidence type="ECO:0000313" key="12">
    <source>
        <dbReference type="EMBL" id="MVA97573.1"/>
    </source>
</evidence>
<evidence type="ECO:0000256" key="3">
    <source>
        <dbReference type="ARBA" id="ARBA00011890"/>
    </source>
</evidence>
<sequence>MTRAADDREGFAAFLLRARAKGVADKRLIAAIEAVPRRGFVSGQWQSVVWCDRMIPIECGETLEGIDLQAQIVHALGLEPQHRVLEIGTGSGYTAALMAQLAGRVVTVDHYKTLVDQARHRLDALGIGNVVVRQADAANGLAGEGAFDRIVCWAAFSVLPRNFVDQLSTNGLMIAPIGSGEAEQALVHLQKVGSRFDRTDIGVVRFQPLLEGVAAAL</sequence>
<keyword evidence="13" id="KW-1185">Reference proteome</keyword>
<protein>
    <recommendedName>
        <fullName evidence="4">Protein-L-isoaspartate O-methyltransferase</fullName>
        <ecNumber evidence="3">2.1.1.77</ecNumber>
    </recommendedName>
    <alternativeName>
        <fullName evidence="11">L-isoaspartyl protein carboxyl methyltransferase</fullName>
    </alternativeName>
    <alternativeName>
        <fullName evidence="9">Protein L-isoaspartyl methyltransferase</fullName>
    </alternativeName>
    <alternativeName>
        <fullName evidence="10">Protein-beta-aspartate methyltransferase</fullName>
    </alternativeName>
</protein>
<keyword evidence="7 12" id="KW-0808">Transferase</keyword>
<dbReference type="GO" id="GO:0004719">
    <property type="term" value="F:protein-L-isoaspartate (D-aspartate) O-methyltransferase activity"/>
    <property type="evidence" value="ECO:0007669"/>
    <property type="project" value="UniProtKB-EC"/>
</dbReference>